<name>A0A9N8VX89_9GLOM</name>
<dbReference type="InterPro" id="IPR006050">
    <property type="entry name" value="DNA_photolyase_N"/>
</dbReference>
<protein>
    <submittedName>
        <fullName evidence="6">8825_t:CDS:1</fullName>
    </submittedName>
</protein>
<dbReference type="GO" id="GO:0003904">
    <property type="term" value="F:deoxyribodipyrimidine photo-lyase activity"/>
    <property type="evidence" value="ECO:0007669"/>
    <property type="project" value="TreeGrafter"/>
</dbReference>
<dbReference type="AlphaFoldDB" id="A0A9N8VX89"/>
<proteinExistence type="inferred from homology"/>
<evidence type="ECO:0000313" key="6">
    <source>
        <dbReference type="EMBL" id="CAG8464189.1"/>
    </source>
</evidence>
<dbReference type="Pfam" id="PF03441">
    <property type="entry name" value="FAD_binding_7"/>
    <property type="match status" value="1"/>
</dbReference>
<dbReference type="GO" id="GO:0071949">
    <property type="term" value="F:FAD binding"/>
    <property type="evidence" value="ECO:0007669"/>
    <property type="project" value="TreeGrafter"/>
</dbReference>
<feature type="binding site" evidence="4">
    <location>
        <begin position="384"/>
        <end position="386"/>
    </location>
    <ligand>
        <name>FAD</name>
        <dbReference type="ChEBI" id="CHEBI:57692"/>
    </ligand>
</feature>
<dbReference type="GO" id="GO:0000719">
    <property type="term" value="P:photoreactive repair"/>
    <property type="evidence" value="ECO:0007669"/>
    <property type="project" value="TreeGrafter"/>
</dbReference>
<dbReference type="Gene3D" id="1.25.40.80">
    <property type="match status" value="1"/>
</dbReference>
<dbReference type="PANTHER" id="PTHR11455:SF22">
    <property type="entry name" value="CRYPTOCHROME DASH"/>
    <property type="match status" value="1"/>
</dbReference>
<organism evidence="6 7">
    <name type="scientific">Diversispora eburnea</name>
    <dbReference type="NCBI Taxonomy" id="1213867"/>
    <lineage>
        <taxon>Eukaryota</taxon>
        <taxon>Fungi</taxon>
        <taxon>Fungi incertae sedis</taxon>
        <taxon>Mucoromycota</taxon>
        <taxon>Glomeromycotina</taxon>
        <taxon>Glomeromycetes</taxon>
        <taxon>Diversisporales</taxon>
        <taxon>Diversisporaceae</taxon>
        <taxon>Diversispora</taxon>
    </lineage>
</organism>
<sequence>MVLNDFNKGINSPLMHIKYAKQAESILDLRQSLIKRGCDLLIRFGKPEDLVPQITKELLKKYKVLGLYLQKEITRDEIYVEKLLISRSPVPLKFFHGSTIFQQNDFTSIPDIYKTFREQVDKLNHQLLPIPLLNMHRHFPPFPRIPSIYDETNNSLNVSTSEFLEKLVSTPCHQRTCIPFKGGETSAIERIKTYLNSPVTSPPLKQYNPPFSLAPKKPQRALAPIAKYKQTRNNLMGINYSSKLSPFLTFGCLSPRLAYQKIVDYESKKPGGETESTYLIKSQLLWRDYFKFMAEKYGNFLFHIDGFAGALKLERIKNRRKKWNQDFDKFQKWANGMTGIPWIDANMRQLKETGHVFVSSSFLVKDLRLDWRMGAELFECLLVDHDVFAGIGNDPKGELLYFNIIKQAKEFDPHGVFVRVWCPELSKVPYEKAHIPWIMTFEEQKRSGCIIGENYPKPMIERQYKILKTRFFEAIKKGG</sequence>
<dbReference type="InterPro" id="IPR036155">
    <property type="entry name" value="Crypto/Photolyase_N_sf"/>
</dbReference>
<evidence type="ECO:0000259" key="5">
    <source>
        <dbReference type="PROSITE" id="PS51645"/>
    </source>
</evidence>
<dbReference type="PROSITE" id="PS51645">
    <property type="entry name" value="PHR_CRY_ALPHA_BETA"/>
    <property type="match status" value="1"/>
</dbReference>
<keyword evidence="2 4" id="KW-0285">Flavoprotein</keyword>
<feature type="binding site" evidence="4">
    <location>
        <position position="228"/>
    </location>
    <ligand>
        <name>FAD</name>
        <dbReference type="ChEBI" id="CHEBI:57692"/>
    </ligand>
</feature>
<dbReference type="Gene3D" id="1.10.579.10">
    <property type="entry name" value="DNA Cyclobutane Dipyrimidine Photolyase, subunit A, domain 3"/>
    <property type="match status" value="1"/>
</dbReference>
<evidence type="ECO:0000256" key="1">
    <source>
        <dbReference type="ARBA" id="ARBA00005862"/>
    </source>
</evidence>
<dbReference type="InterPro" id="IPR036134">
    <property type="entry name" value="Crypto/Photolyase_FAD-like_sf"/>
</dbReference>
<dbReference type="OrthoDB" id="435881at2759"/>
<dbReference type="GO" id="GO:0003684">
    <property type="term" value="F:damaged DNA binding"/>
    <property type="evidence" value="ECO:0007669"/>
    <property type="project" value="TreeGrafter"/>
</dbReference>
<dbReference type="InterPro" id="IPR014729">
    <property type="entry name" value="Rossmann-like_a/b/a_fold"/>
</dbReference>
<dbReference type="PANTHER" id="PTHR11455">
    <property type="entry name" value="CRYPTOCHROME"/>
    <property type="match status" value="1"/>
</dbReference>
<keyword evidence="7" id="KW-1185">Reference proteome</keyword>
<comment type="similarity">
    <text evidence="1">Belongs to the DNA photolyase class-1 family.</text>
</comment>
<comment type="cofactor">
    <cofactor evidence="4">
        <name>FAD</name>
        <dbReference type="ChEBI" id="CHEBI:57692"/>
    </cofactor>
    <text evidence="4">Binds 1 FAD per subunit.</text>
</comment>
<dbReference type="SUPFAM" id="SSF52425">
    <property type="entry name" value="Cryptochrome/photolyase, N-terminal domain"/>
    <property type="match status" value="1"/>
</dbReference>
<evidence type="ECO:0000256" key="2">
    <source>
        <dbReference type="ARBA" id="ARBA00022630"/>
    </source>
</evidence>
<dbReference type="EMBL" id="CAJVPK010000164">
    <property type="protein sequence ID" value="CAG8464189.1"/>
    <property type="molecule type" value="Genomic_DNA"/>
</dbReference>
<reference evidence="6" key="1">
    <citation type="submission" date="2021-06" db="EMBL/GenBank/DDBJ databases">
        <authorList>
            <person name="Kallberg Y."/>
            <person name="Tangrot J."/>
            <person name="Rosling A."/>
        </authorList>
    </citation>
    <scope>NUCLEOTIDE SEQUENCE</scope>
    <source>
        <strain evidence="6">AZ414A</strain>
    </source>
</reference>
<dbReference type="InterPro" id="IPR005101">
    <property type="entry name" value="Cryptochr/Photolyase_FAD-bd"/>
</dbReference>
<dbReference type="Gene3D" id="3.40.50.620">
    <property type="entry name" value="HUPs"/>
    <property type="match status" value="1"/>
</dbReference>
<dbReference type="InterPro" id="IPR002081">
    <property type="entry name" value="Cryptochrome/DNA_photolyase_1"/>
</dbReference>
<dbReference type="Proteomes" id="UP000789706">
    <property type="component" value="Unassembled WGS sequence"/>
</dbReference>
<feature type="binding site" evidence="4">
    <location>
        <begin position="241"/>
        <end position="245"/>
    </location>
    <ligand>
        <name>FAD</name>
        <dbReference type="ChEBI" id="CHEBI:57692"/>
    </ligand>
</feature>
<evidence type="ECO:0000256" key="4">
    <source>
        <dbReference type="PIRSR" id="PIRSR602081-1"/>
    </source>
</evidence>
<accession>A0A9N8VX89</accession>
<keyword evidence="3 4" id="KW-0274">FAD</keyword>
<evidence type="ECO:0000256" key="3">
    <source>
        <dbReference type="ARBA" id="ARBA00022827"/>
    </source>
</evidence>
<dbReference type="SUPFAM" id="SSF48173">
    <property type="entry name" value="Cryptochrome/photolyase FAD-binding domain"/>
    <property type="match status" value="1"/>
</dbReference>
<evidence type="ECO:0000313" key="7">
    <source>
        <dbReference type="Proteomes" id="UP000789706"/>
    </source>
</evidence>
<feature type="domain" description="Photolyase/cryptochrome alpha/beta" evidence="5">
    <location>
        <begin position="1"/>
        <end position="100"/>
    </location>
</feature>
<comment type="caution">
    <text evidence="6">The sequence shown here is derived from an EMBL/GenBank/DDBJ whole genome shotgun (WGS) entry which is preliminary data.</text>
</comment>
<dbReference type="Pfam" id="PF00875">
    <property type="entry name" value="DNA_photolyase"/>
    <property type="match status" value="1"/>
</dbReference>
<gene>
    <name evidence="6" type="ORF">DEBURN_LOCUS2835</name>
</gene>